<organism evidence="2 3">
    <name type="scientific">Racocetra fulgida</name>
    <dbReference type="NCBI Taxonomy" id="60492"/>
    <lineage>
        <taxon>Eukaryota</taxon>
        <taxon>Fungi</taxon>
        <taxon>Fungi incertae sedis</taxon>
        <taxon>Mucoromycota</taxon>
        <taxon>Glomeromycotina</taxon>
        <taxon>Glomeromycetes</taxon>
        <taxon>Diversisporales</taxon>
        <taxon>Gigasporaceae</taxon>
        <taxon>Racocetra</taxon>
    </lineage>
</organism>
<dbReference type="EMBL" id="CAJVPZ010000096">
    <property type="protein sequence ID" value="CAG8452682.1"/>
    <property type="molecule type" value="Genomic_DNA"/>
</dbReference>
<dbReference type="AlphaFoldDB" id="A0A9N8VJM7"/>
<name>A0A9N8VJM7_9GLOM</name>
<evidence type="ECO:0000256" key="1">
    <source>
        <dbReference type="SAM" id="MobiDB-lite"/>
    </source>
</evidence>
<accession>A0A9N8VJM7</accession>
<evidence type="ECO:0000313" key="2">
    <source>
        <dbReference type="EMBL" id="CAG8452682.1"/>
    </source>
</evidence>
<comment type="caution">
    <text evidence="2">The sequence shown here is derived from an EMBL/GenBank/DDBJ whole genome shotgun (WGS) entry which is preliminary data.</text>
</comment>
<protein>
    <submittedName>
        <fullName evidence="2">4429_t:CDS:1</fullName>
    </submittedName>
</protein>
<feature type="region of interest" description="Disordered" evidence="1">
    <location>
        <begin position="263"/>
        <end position="284"/>
    </location>
</feature>
<sequence length="372" mass="42293">MSTMTQSKSLFDFPNNVEFNSKTLFDIPNDVEFNTKTLFDIINGINKPFKIQMFKNDNSQYIISFVIEDKIYSCTLPDAKEVKLNEKCRDINSYPLFRMLIQSIFQLIADHLGKKRFKNQYVSKITGKMWHSSKAFQREFQNFTNEVNLLRPKPQFGFRPSRYDPHPIRDRSNRNDKKSKISIVPSFISVRHVQQDAGSSSELAEFYNNGSSELDVFNSNGSSSELGGIYNNGSYSEFGVYNNVSSVLGEFYNNGSEWPNHTSNKNNTVDCHKQDDSLSPPTNESLALSNNYPFDPLALGFEGDDFNYILDFLEANQSANVPFGSMQYVNSSNFNNNYGPVPQYNVPHSNFPASLDIDDFGQNGQNGQLGHN</sequence>
<proteinExistence type="predicted"/>
<dbReference type="Proteomes" id="UP000789396">
    <property type="component" value="Unassembled WGS sequence"/>
</dbReference>
<gene>
    <name evidence="2" type="ORF">RFULGI_LOCUS308</name>
</gene>
<keyword evidence="3" id="KW-1185">Reference proteome</keyword>
<reference evidence="2" key="1">
    <citation type="submission" date="2021-06" db="EMBL/GenBank/DDBJ databases">
        <authorList>
            <person name="Kallberg Y."/>
            <person name="Tangrot J."/>
            <person name="Rosling A."/>
        </authorList>
    </citation>
    <scope>NUCLEOTIDE SEQUENCE</scope>
    <source>
        <strain evidence="2">IN212</strain>
    </source>
</reference>
<dbReference type="OrthoDB" id="2396673at2759"/>
<evidence type="ECO:0000313" key="3">
    <source>
        <dbReference type="Proteomes" id="UP000789396"/>
    </source>
</evidence>